<dbReference type="FunFam" id="3.30.300.30:FF:000008">
    <property type="entry name" value="2,3-dihydroxybenzoate-AMP ligase"/>
    <property type="match status" value="1"/>
</dbReference>
<dbReference type="InterPro" id="IPR020845">
    <property type="entry name" value="AMP-binding_CS"/>
</dbReference>
<dbReference type="GO" id="GO:0016878">
    <property type="term" value="F:acid-thiol ligase activity"/>
    <property type="evidence" value="ECO:0007669"/>
    <property type="project" value="UniProtKB-ARBA"/>
</dbReference>
<evidence type="ECO:0000256" key="2">
    <source>
        <dbReference type="ARBA" id="ARBA00022598"/>
    </source>
</evidence>
<evidence type="ECO:0000256" key="1">
    <source>
        <dbReference type="ARBA" id="ARBA00006432"/>
    </source>
</evidence>
<dbReference type="InterPro" id="IPR050237">
    <property type="entry name" value="ATP-dep_AMP-bd_enzyme"/>
</dbReference>
<name>A0A495XPH0_9PSEU</name>
<dbReference type="SUPFAM" id="SSF56801">
    <property type="entry name" value="Acetyl-CoA synthetase-like"/>
    <property type="match status" value="1"/>
</dbReference>
<comment type="caution">
    <text evidence="5">The sequence shown here is derived from an EMBL/GenBank/DDBJ whole genome shotgun (WGS) entry which is preliminary data.</text>
</comment>
<proteinExistence type="inferred from homology"/>
<keyword evidence="6" id="KW-1185">Reference proteome</keyword>
<dbReference type="Gene3D" id="3.30.300.30">
    <property type="match status" value="1"/>
</dbReference>
<dbReference type="AlphaFoldDB" id="A0A495XPH0"/>
<evidence type="ECO:0000313" key="5">
    <source>
        <dbReference type="EMBL" id="RKT75105.1"/>
    </source>
</evidence>
<dbReference type="InterPro" id="IPR042099">
    <property type="entry name" value="ANL_N_sf"/>
</dbReference>
<dbReference type="Pfam" id="PF00501">
    <property type="entry name" value="AMP-binding"/>
    <property type="match status" value="1"/>
</dbReference>
<dbReference type="InterPro" id="IPR045851">
    <property type="entry name" value="AMP-bd_C_sf"/>
</dbReference>
<dbReference type="RefSeq" id="WP_121230392.1">
    <property type="nucleotide sequence ID" value="NZ_JBIUBA010000011.1"/>
</dbReference>
<dbReference type="CDD" id="cd17631">
    <property type="entry name" value="FACL_FadD13-like"/>
    <property type="match status" value="1"/>
</dbReference>
<organism evidence="5 6">
    <name type="scientific">Saccharothrix variisporea</name>
    <dbReference type="NCBI Taxonomy" id="543527"/>
    <lineage>
        <taxon>Bacteria</taxon>
        <taxon>Bacillati</taxon>
        <taxon>Actinomycetota</taxon>
        <taxon>Actinomycetes</taxon>
        <taxon>Pseudonocardiales</taxon>
        <taxon>Pseudonocardiaceae</taxon>
        <taxon>Saccharothrix</taxon>
    </lineage>
</organism>
<keyword evidence="2" id="KW-0436">Ligase</keyword>
<comment type="similarity">
    <text evidence="1">Belongs to the ATP-dependent AMP-binding enzyme family.</text>
</comment>
<dbReference type="Gene3D" id="3.40.50.12780">
    <property type="entry name" value="N-terminal domain of ligase-like"/>
    <property type="match status" value="1"/>
</dbReference>
<dbReference type="Proteomes" id="UP000272729">
    <property type="component" value="Unassembled WGS sequence"/>
</dbReference>
<dbReference type="PROSITE" id="PS00455">
    <property type="entry name" value="AMP_BINDING"/>
    <property type="match status" value="1"/>
</dbReference>
<evidence type="ECO:0000259" key="4">
    <source>
        <dbReference type="Pfam" id="PF13193"/>
    </source>
</evidence>
<dbReference type="PANTHER" id="PTHR43767:SF1">
    <property type="entry name" value="NONRIBOSOMAL PEPTIDE SYNTHASE PES1 (EUROFUNG)-RELATED"/>
    <property type="match status" value="1"/>
</dbReference>
<protein>
    <submittedName>
        <fullName evidence="5">Fatty-acyl-CoA synthase</fullName>
    </submittedName>
</protein>
<accession>A0A495XPH0</accession>
<dbReference type="EMBL" id="RBXR01000001">
    <property type="protein sequence ID" value="RKT75105.1"/>
    <property type="molecule type" value="Genomic_DNA"/>
</dbReference>
<gene>
    <name evidence="5" type="ORF">DFJ66_8483</name>
</gene>
<dbReference type="PANTHER" id="PTHR43767">
    <property type="entry name" value="LONG-CHAIN-FATTY-ACID--COA LIGASE"/>
    <property type="match status" value="1"/>
</dbReference>
<feature type="domain" description="AMP-dependent synthetase/ligase" evidence="3">
    <location>
        <begin position="12"/>
        <end position="364"/>
    </location>
</feature>
<dbReference type="OrthoDB" id="3172305at2"/>
<reference evidence="5 6" key="1">
    <citation type="submission" date="2018-10" db="EMBL/GenBank/DDBJ databases">
        <title>Sequencing the genomes of 1000 actinobacteria strains.</title>
        <authorList>
            <person name="Klenk H.-P."/>
        </authorList>
    </citation>
    <scope>NUCLEOTIDE SEQUENCE [LARGE SCALE GENOMIC DNA]</scope>
    <source>
        <strain evidence="5 6">DSM 43911</strain>
    </source>
</reference>
<dbReference type="NCBIfam" id="NF004837">
    <property type="entry name" value="PRK06187.1"/>
    <property type="match status" value="1"/>
</dbReference>
<feature type="domain" description="AMP-binding enzyme C-terminal" evidence="4">
    <location>
        <begin position="415"/>
        <end position="490"/>
    </location>
</feature>
<dbReference type="InterPro" id="IPR000873">
    <property type="entry name" value="AMP-dep_synth/lig_dom"/>
</dbReference>
<sequence length="521" mass="55874">MRNQGIGSWTARRVRKTPDKVAVVHEGRSQTYRQLHDRVLRLAHGLHGLGVRKGDRVAYLGPNHPAFLETLFAAGVLGAVFVPLNTRLAPAEVEHVLTDSGSAVLVYAPEQAALVQAAGPLRLIALDHPAKGETSYEDLITASATDPIDEPVTLDDLCLIMYTSGTTGRPKGAMLTHGNLTWNTVNVLVDIDLACDEVTLVVAPLFHTAGLNMTCLPTLIKGGTVVLMSAFDPAKVLDQVETHRVTYMFGVPTMYNAMAACPRWEEADLSSLRQVNCGGAPVPEATIRTYQRRGLSFSQGYGMTETSPGALYLTKEMSRAKAGTAGVPHFFTDVRVVGPDLTEVAPGEKGEIVVSGPTVMRGYWHNPVETAQAFAPDGWFRSGDVATPDEDGYITVVDRLKDVIISGGENIYPAEVESALHEHPAIAECTVIGVPDPRWGEVGRAVVTVKPGARASGPEVLAFLRDRLAGYKIPKSVVFVDELPQSATGKLLKKLVRARYGGPTLPSTGDTWGPSQRASTG</sequence>
<evidence type="ECO:0000313" key="6">
    <source>
        <dbReference type="Proteomes" id="UP000272729"/>
    </source>
</evidence>
<evidence type="ECO:0000259" key="3">
    <source>
        <dbReference type="Pfam" id="PF00501"/>
    </source>
</evidence>
<dbReference type="Pfam" id="PF13193">
    <property type="entry name" value="AMP-binding_C"/>
    <property type="match status" value="1"/>
</dbReference>
<dbReference type="InterPro" id="IPR025110">
    <property type="entry name" value="AMP-bd_C"/>
</dbReference>